<dbReference type="EMBL" id="JACBZP010000001">
    <property type="protein sequence ID" value="NYI68381.1"/>
    <property type="molecule type" value="Genomic_DNA"/>
</dbReference>
<protein>
    <recommendedName>
        <fullName evidence="3">Nucleotidyltransferase-like protein</fullName>
    </recommendedName>
</protein>
<evidence type="ECO:0000313" key="2">
    <source>
        <dbReference type="Proteomes" id="UP000539111"/>
    </source>
</evidence>
<dbReference type="AlphaFoldDB" id="A0A7Z0D3V3"/>
<comment type="caution">
    <text evidence="1">The sequence shown here is derived from an EMBL/GenBank/DDBJ whole genome shotgun (WGS) entry which is preliminary data.</text>
</comment>
<dbReference type="Gene3D" id="3.30.460.10">
    <property type="entry name" value="Beta Polymerase, domain 2"/>
    <property type="match status" value="1"/>
</dbReference>
<accession>A0A7Z0D3V3</accession>
<name>A0A7Z0D3V3_9MICO</name>
<proteinExistence type="predicted"/>
<evidence type="ECO:0000313" key="1">
    <source>
        <dbReference type="EMBL" id="NYI68381.1"/>
    </source>
</evidence>
<dbReference type="Proteomes" id="UP000539111">
    <property type="component" value="Unassembled WGS sequence"/>
</dbReference>
<reference evidence="1 2" key="1">
    <citation type="submission" date="2020-07" db="EMBL/GenBank/DDBJ databases">
        <title>Sequencing the genomes of 1000 actinobacteria strains.</title>
        <authorList>
            <person name="Klenk H.-P."/>
        </authorList>
    </citation>
    <scope>NUCLEOTIDE SEQUENCE [LARGE SCALE GENOMIC DNA]</scope>
    <source>
        <strain evidence="1 2">DSM 26341</strain>
    </source>
</reference>
<keyword evidence="2" id="KW-1185">Reference proteome</keyword>
<evidence type="ECO:0008006" key="3">
    <source>
        <dbReference type="Google" id="ProtNLM"/>
    </source>
</evidence>
<gene>
    <name evidence="1" type="ORF">BJY26_002687</name>
</gene>
<dbReference type="InterPro" id="IPR043519">
    <property type="entry name" value="NT_sf"/>
</dbReference>
<organism evidence="1 2">
    <name type="scientific">Spelaeicoccus albus</name>
    <dbReference type="NCBI Taxonomy" id="1280376"/>
    <lineage>
        <taxon>Bacteria</taxon>
        <taxon>Bacillati</taxon>
        <taxon>Actinomycetota</taxon>
        <taxon>Actinomycetes</taxon>
        <taxon>Micrococcales</taxon>
        <taxon>Brevibacteriaceae</taxon>
        <taxon>Spelaeicoccus</taxon>
    </lineage>
</organism>
<sequence>MSSDVDLVFLTDDVEKHLESLDFVSAIVAPRSTLVRSAQWGPMHERRVRQPGGLVVEFGITTCAWMDQPVDPGTARVVADGCKILYDQDLVSAALVSLGLVAERWTPVS</sequence>